<evidence type="ECO:0000256" key="8">
    <source>
        <dbReference type="ARBA" id="ARBA00022989"/>
    </source>
</evidence>
<reference evidence="14" key="1">
    <citation type="submission" date="2017-01" db="EMBL/GenBank/DDBJ databases">
        <authorList>
            <person name="Varghese N."/>
            <person name="Submissions S."/>
        </authorList>
    </citation>
    <scope>NUCLEOTIDE SEQUENCE [LARGE SCALE GENOMIC DNA]</scope>
    <source>
        <strain evidence="14">DSM 24913</strain>
    </source>
</reference>
<dbReference type="PANTHER" id="PTHR33909">
    <property type="entry name" value="SEC TRANSLOCON ACCESSORY COMPLEX SUBUNIT YAJC"/>
    <property type="match status" value="1"/>
</dbReference>
<keyword evidence="5" id="KW-1003">Cell membrane</keyword>
<keyword evidence="10 11" id="KW-0472">Membrane</keyword>
<evidence type="ECO:0000256" key="3">
    <source>
        <dbReference type="ARBA" id="ARBA00014962"/>
    </source>
</evidence>
<evidence type="ECO:0000256" key="12">
    <source>
        <dbReference type="SAM" id="SignalP"/>
    </source>
</evidence>
<evidence type="ECO:0000256" key="4">
    <source>
        <dbReference type="ARBA" id="ARBA00022448"/>
    </source>
</evidence>
<dbReference type="NCBIfam" id="TIGR00739">
    <property type="entry name" value="yajC"/>
    <property type="match status" value="1"/>
</dbReference>
<feature type="chain" id="PRO_5012613882" description="Sec translocon accessory complex subunit YajC" evidence="12">
    <location>
        <begin position="20"/>
        <end position="118"/>
    </location>
</feature>
<feature type="transmembrane region" description="Helical" evidence="11">
    <location>
        <begin position="29"/>
        <end position="46"/>
    </location>
</feature>
<dbReference type="SMART" id="SM01323">
    <property type="entry name" value="YajC"/>
    <property type="match status" value="1"/>
</dbReference>
<evidence type="ECO:0000256" key="7">
    <source>
        <dbReference type="ARBA" id="ARBA00022927"/>
    </source>
</evidence>
<organism evidence="13 14">
    <name type="scientific">Thalassolituus maritimus</name>
    <dbReference type="NCBI Taxonomy" id="484498"/>
    <lineage>
        <taxon>Bacteria</taxon>
        <taxon>Pseudomonadati</taxon>
        <taxon>Pseudomonadota</taxon>
        <taxon>Gammaproteobacteria</taxon>
        <taxon>Oceanospirillales</taxon>
        <taxon>Oceanospirillaceae</taxon>
        <taxon>Thalassolituus</taxon>
    </lineage>
</organism>
<evidence type="ECO:0000256" key="9">
    <source>
        <dbReference type="ARBA" id="ARBA00023010"/>
    </source>
</evidence>
<dbReference type="AlphaFoldDB" id="A0A1N7KNK6"/>
<evidence type="ECO:0000256" key="1">
    <source>
        <dbReference type="ARBA" id="ARBA00004162"/>
    </source>
</evidence>
<gene>
    <name evidence="13" type="ORF">SAMN05421686_1039</name>
</gene>
<evidence type="ECO:0000256" key="11">
    <source>
        <dbReference type="SAM" id="Phobius"/>
    </source>
</evidence>
<proteinExistence type="inferred from homology"/>
<keyword evidence="12" id="KW-0732">Signal</keyword>
<evidence type="ECO:0000313" key="13">
    <source>
        <dbReference type="EMBL" id="SIS63175.1"/>
    </source>
</evidence>
<keyword evidence="8 11" id="KW-1133">Transmembrane helix</keyword>
<comment type="subcellular location">
    <subcellularLocation>
        <location evidence="1">Cell membrane</location>
        <topology evidence="1">Single-pass membrane protein</topology>
    </subcellularLocation>
</comment>
<keyword evidence="14" id="KW-1185">Reference proteome</keyword>
<dbReference type="Proteomes" id="UP000185639">
    <property type="component" value="Unassembled WGS sequence"/>
</dbReference>
<keyword evidence="4" id="KW-0813">Transport</keyword>
<name>A0A1N7KNK6_9GAMM</name>
<keyword evidence="9" id="KW-0811">Translocation</keyword>
<dbReference type="PRINTS" id="PR01853">
    <property type="entry name" value="YAJCTRNLCASE"/>
</dbReference>
<evidence type="ECO:0000256" key="10">
    <source>
        <dbReference type="ARBA" id="ARBA00023136"/>
    </source>
</evidence>
<comment type="similarity">
    <text evidence="2">Belongs to the YajC family.</text>
</comment>
<protein>
    <recommendedName>
        <fullName evidence="3">Sec translocon accessory complex subunit YajC</fullName>
    </recommendedName>
</protein>
<sequence>MKALMALFAVVPATAFAEAAPQPAMGDAFSWVFLLGFAAIFYFMLWRPQAKRQKEHKNLIEGLAKNDEVVTAGGMLGKVTKVTEEFAVIEVADGVQFPVQKVAVTAVLPKGTIKEVKA</sequence>
<evidence type="ECO:0000256" key="5">
    <source>
        <dbReference type="ARBA" id="ARBA00022475"/>
    </source>
</evidence>
<dbReference type="OrthoDB" id="9811406at2"/>
<keyword evidence="7" id="KW-0653">Protein transport</keyword>
<dbReference type="InterPro" id="IPR003849">
    <property type="entry name" value="Preprotein_translocase_YajC"/>
</dbReference>
<dbReference type="GO" id="GO:0005886">
    <property type="term" value="C:plasma membrane"/>
    <property type="evidence" value="ECO:0007669"/>
    <property type="project" value="UniProtKB-SubCell"/>
</dbReference>
<dbReference type="EMBL" id="FTOH01000003">
    <property type="protein sequence ID" value="SIS63175.1"/>
    <property type="molecule type" value="Genomic_DNA"/>
</dbReference>
<evidence type="ECO:0000313" key="14">
    <source>
        <dbReference type="Proteomes" id="UP000185639"/>
    </source>
</evidence>
<dbReference type="PANTHER" id="PTHR33909:SF1">
    <property type="entry name" value="SEC TRANSLOCON ACCESSORY COMPLEX SUBUNIT YAJC"/>
    <property type="match status" value="1"/>
</dbReference>
<dbReference type="STRING" id="484498.SAMN05421686_1039"/>
<evidence type="ECO:0000256" key="2">
    <source>
        <dbReference type="ARBA" id="ARBA00006742"/>
    </source>
</evidence>
<feature type="signal peptide" evidence="12">
    <location>
        <begin position="1"/>
        <end position="19"/>
    </location>
</feature>
<keyword evidence="6 11" id="KW-0812">Transmembrane</keyword>
<dbReference type="GO" id="GO:0015031">
    <property type="term" value="P:protein transport"/>
    <property type="evidence" value="ECO:0007669"/>
    <property type="project" value="UniProtKB-KW"/>
</dbReference>
<evidence type="ECO:0000256" key="6">
    <source>
        <dbReference type="ARBA" id="ARBA00022692"/>
    </source>
</evidence>
<dbReference type="Pfam" id="PF02699">
    <property type="entry name" value="YajC"/>
    <property type="match status" value="1"/>
</dbReference>
<accession>A0A1N7KNK6</accession>